<dbReference type="SUPFAM" id="SSF56801">
    <property type="entry name" value="Acetyl-CoA synthetase-like"/>
    <property type="match status" value="1"/>
</dbReference>
<proteinExistence type="predicted"/>
<dbReference type="EMBL" id="FMKD01000026">
    <property type="protein sequence ID" value="SCQ12632.1"/>
    <property type="molecule type" value="Genomic_DNA"/>
</dbReference>
<feature type="chain" id="PRO_5046249001" evidence="2">
    <location>
        <begin position="20"/>
        <end position="810"/>
    </location>
</feature>
<sequence length="810" mass="93125">MGIIFNIYFFFFYLIYVRAYFCENTSEYNGYSEICEKAANGNESSVYCMKDHRIESSKYVYKHMMRMIFEKHTLNNNKVAFIEHECGEPQNYLTYGEFLRKVSSFSNSLNKCEIINIPEKIYNEEMNSGKFKLLGLYGSNSINWLVTDFGAMLSGVTTLVMHSKFSIDVIVDILNETKLEWLCLDLELVEGLLTRINELPHLKNIIILDTVAKQGMINSINENGEKKCNLKIQGNINNINYKKGNELSKRVGDVNLSPIQYDKEKLEKFKALKEKFHHCVEKILLLDDIINSENTNFKIKNEDPNFVTSIVYTSGSSGKPKGAMLSNKNLYNQIYSLCNHSVRKTYNLQYHLSYLPISHVFERTIAYSIILLGGTVHIWSKNLNYFSKDIFNSKSSIMTGVPKVFSRIYTNIISEINNLSPIKRRIIKKIISLRKCNKNVCLGNFLDNVFNVSRKIKEKVNPNLQIILNGGGKLSPDVANELCTLLNIKYCQGYGLTETCGAIFGKHVEDSNFECIGGPTSPNTKYKVRSWETYKATDTLPKGELLVKSDSIFKGYFLEKEDTKRAFTHDGYFITGDVVQINKNGSLTFLDRSKGLVKLSQGEYIETDLLNNLYSQICFINNCVVYADDSMDGPLAIISIDKCLFFKSLKDDNMLERIGVNEKNYLHKLTDDNINNDILVDYVKEKMMEVYKETNLNRYNIINNIYLTSKTWDTNNYLTPTLKVKRFSVFKDYAFFIDEVKNIYKDKLKGTVVVDSKNNGEKEKKDSKRFEDMSHSNEKQKNLGKHEKDVENKKVKLGTTHGTGEQEMNK</sequence>
<feature type="signal peptide" evidence="2">
    <location>
        <begin position="1"/>
        <end position="19"/>
    </location>
</feature>
<dbReference type="Pfam" id="PF00501">
    <property type="entry name" value="AMP-binding"/>
    <property type="match status" value="1"/>
</dbReference>
<evidence type="ECO:0000256" key="2">
    <source>
        <dbReference type="SAM" id="SignalP"/>
    </source>
</evidence>
<comment type="caution">
    <text evidence="4">The sequence shown here is derived from an EMBL/GenBank/DDBJ whole genome shotgun (WGS) entry which is preliminary data.</text>
</comment>
<dbReference type="PROSITE" id="PS00455">
    <property type="entry name" value="AMP_BINDING"/>
    <property type="match status" value="1"/>
</dbReference>
<name>A0ABY0KW08_9APIC</name>
<evidence type="ECO:0000256" key="1">
    <source>
        <dbReference type="SAM" id="MobiDB-lite"/>
    </source>
</evidence>
<evidence type="ECO:0000259" key="3">
    <source>
        <dbReference type="Pfam" id="PF00501"/>
    </source>
</evidence>
<dbReference type="Proteomes" id="UP000831156">
    <property type="component" value="Unassembled WGS sequence"/>
</dbReference>
<dbReference type="PANTHER" id="PTHR43272:SF3">
    <property type="entry name" value="LONG CHAIN ACYL-COA SYNTHETASE 4"/>
    <property type="match status" value="1"/>
</dbReference>
<feature type="domain" description="AMP-dependent synthetase/ligase" evidence="3">
    <location>
        <begin position="76"/>
        <end position="557"/>
    </location>
</feature>
<dbReference type="Gene3D" id="3.40.50.12780">
    <property type="entry name" value="N-terminal domain of ligase-like"/>
    <property type="match status" value="2"/>
</dbReference>
<gene>
    <name evidence="4" type="ORF">PGABG01_0006000</name>
</gene>
<evidence type="ECO:0000313" key="4">
    <source>
        <dbReference type="EMBL" id="SCQ12632.1"/>
    </source>
</evidence>
<keyword evidence="5" id="KW-1185">Reference proteome</keyword>
<protein>
    <submittedName>
        <fullName evidence="4">Acyl-CoA synthetase</fullName>
    </submittedName>
</protein>
<organism evidence="4 5">
    <name type="scientific">Plasmodium gaboni</name>
    <dbReference type="NCBI Taxonomy" id="647221"/>
    <lineage>
        <taxon>Eukaryota</taxon>
        <taxon>Sar</taxon>
        <taxon>Alveolata</taxon>
        <taxon>Apicomplexa</taxon>
        <taxon>Aconoidasida</taxon>
        <taxon>Haemosporida</taxon>
        <taxon>Plasmodiidae</taxon>
        <taxon>Plasmodium</taxon>
        <taxon>Plasmodium (Laverania)</taxon>
    </lineage>
</organism>
<feature type="region of interest" description="Disordered" evidence="1">
    <location>
        <begin position="759"/>
        <end position="810"/>
    </location>
</feature>
<dbReference type="InterPro" id="IPR042099">
    <property type="entry name" value="ANL_N_sf"/>
</dbReference>
<feature type="compositionally biased region" description="Basic and acidic residues" evidence="1">
    <location>
        <begin position="759"/>
        <end position="794"/>
    </location>
</feature>
<reference evidence="4" key="1">
    <citation type="submission" date="2016-09" db="EMBL/GenBank/DDBJ databases">
        <authorList>
            <consortium name="Pathogen Informatics"/>
            <person name="Sun Q."/>
            <person name="Inoue M."/>
        </authorList>
    </citation>
    <scope>NUCLEOTIDE SEQUENCE</scope>
</reference>
<dbReference type="PANTHER" id="PTHR43272">
    <property type="entry name" value="LONG-CHAIN-FATTY-ACID--COA LIGASE"/>
    <property type="match status" value="1"/>
</dbReference>
<accession>A0ABY0KW08</accession>
<keyword evidence="2" id="KW-0732">Signal</keyword>
<evidence type="ECO:0000313" key="5">
    <source>
        <dbReference type="Proteomes" id="UP000831156"/>
    </source>
</evidence>
<dbReference type="InterPro" id="IPR000873">
    <property type="entry name" value="AMP-dep_synth/lig_dom"/>
</dbReference>
<dbReference type="InterPro" id="IPR020845">
    <property type="entry name" value="AMP-binding_CS"/>
</dbReference>